<feature type="compositionally biased region" description="Basic and acidic residues" evidence="1">
    <location>
        <begin position="77"/>
        <end position="92"/>
    </location>
</feature>
<comment type="caution">
    <text evidence="2">The sequence shown here is derived from an EMBL/GenBank/DDBJ whole genome shotgun (WGS) entry which is preliminary data.</text>
</comment>
<dbReference type="EMBL" id="AFQF01002826">
    <property type="protein sequence ID" value="EGU78295.1"/>
    <property type="molecule type" value="Genomic_DNA"/>
</dbReference>
<proteinExistence type="predicted"/>
<dbReference type="AlphaFoldDB" id="F9FXS5"/>
<gene>
    <name evidence="2" type="ORF">FOXB_11207</name>
</gene>
<feature type="compositionally biased region" description="Basic and acidic residues" evidence="1">
    <location>
        <begin position="212"/>
        <end position="225"/>
    </location>
</feature>
<evidence type="ECO:0000313" key="2">
    <source>
        <dbReference type="EMBL" id="EGU78295.1"/>
    </source>
</evidence>
<protein>
    <submittedName>
        <fullName evidence="2">Uncharacterized protein</fullName>
    </submittedName>
</protein>
<reference evidence="2" key="1">
    <citation type="journal article" date="2012" name="Mol. Plant Microbe Interact.">
        <title>A highly conserved effector in Fusarium oxysporum is required for full virulence on Arabidopsis.</title>
        <authorList>
            <person name="Thatcher L.F."/>
            <person name="Gardiner D.M."/>
            <person name="Kazan K."/>
            <person name="Manners J."/>
        </authorList>
    </citation>
    <scope>NUCLEOTIDE SEQUENCE [LARGE SCALE GENOMIC DNA]</scope>
    <source>
        <strain evidence="2">Fo5176</strain>
    </source>
</reference>
<name>F9FXS5_FUSOF</name>
<evidence type="ECO:0000256" key="1">
    <source>
        <dbReference type="SAM" id="MobiDB-lite"/>
    </source>
</evidence>
<sequence>MESWDSDCPNCDPSGSIAGLIGAQFCAAESGPAPSSLNPGAPEFQLPASSTRIVSLPRSSEGGPSSLSNTQPPKQRYASDEMQSPRERHASEDIGSPGEGHVSEERYASQEIQSPRKRHASEDIGSPKKRQSLSPSFYKISSRESSKSPEPTHSARGSKSPGNISSPVTAPTPDVVAPPPVEEETHEADLDQNPPVSHQIQSHVLFPPLVPDQEKKPEKKPEEKPGPTWAKIARVTTKKTNQSSAKLDWPSTKPNQSSENLGWELNSQQVDASSALVRLAWYLNNQPIDLNTLALPYRRL</sequence>
<accession>F9FXS5</accession>
<feature type="compositionally biased region" description="Polar residues" evidence="1">
    <location>
        <begin position="148"/>
        <end position="166"/>
    </location>
</feature>
<organism evidence="2">
    <name type="scientific">Fusarium oxysporum (strain Fo5176)</name>
    <name type="common">Fusarium vascular wilt</name>
    <dbReference type="NCBI Taxonomy" id="660025"/>
    <lineage>
        <taxon>Eukaryota</taxon>
        <taxon>Fungi</taxon>
        <taxon>Dikarya</taxon>
        <taxon>Ascomycota</taxon>
        <taxon>Pezizomycotina</taxon>
        <taxon>Sordariomycetes</taxon>
        <taxon>Hypocreomycetidae</taxon>
        <taxon>Hypocreales</taxon>
        <taxon>Nectriaceae</taxon>
        <taxon>Fusarium</taxon>
        <taxon>Fusarium oxysporum species complex</taxon>
    </lineage>
</organism>
<dbReference type="OrthoDB" id="5094232at2759"/>
<feature type="compositionally biased region" description="Polar residues" evidence="1">
    <location>
        <begin position="62"/>
        <end position="73"/>
    </location>
</feature>
<feature type="region of interest" description="Disordered" evidence="1">
    <location>
        <begin position="28"/>
        <end position="260"/>
    </location>
</feature>